<dbReference type="InterPro" id="IPR036396">
    <property type="entry name" value="Cyt_P450_sf"/>
</dbReference>
<keyword evidence="4 9" id="KW-0349">Heme</keyword>
<reference evidence="12" key="1">
    <citation type="journal article" date="2014" name="Proc. Natl. Acad. Sci. U.S.A.">
        <title>Extensive sampling of basidiomycete genomes demonstrates inadequacy of the white-rot/brown-rot paradigm for wood decay fungi.</title>
        <authorList>
            <person name="Riley R."/>
            <person name="Salamov A.A."/>
            <person name="Brown D.W."/>
            <person name="Nagy L.G."/>
            <person name="Floudas D."/>
            <person name="Held B.W."/>
            <person name="Levasseur A."/>
            <person name="Lombard V."/>
            <person name="Morin E."/>
            <person name="Otillar R."/>
            <person name="Lindquist E.A."/>
            <person name="Sun H."/>
            <person name="LaButti K.M."/>
            <person name="Schmutz J."/>
            <person name="Jabbour D."/>
            <person name="Luo H."/>
            <person name="Baker S.E."/>
            <person name="Pisabarro A.G."/>
            <person name="Walton J.D."/>
            <person name="Blanchette R.A."/>
            <person name="Henrissat B."/>
            <person name="Martin F."/>
            <person name="Cullen D."/>
            <person name="Hibbett D.S."/>
            <person name="Grigoriev I.V."/>
        </authorList>
    </citation>
    <scope>NUCLEOTIDE SEQUENCE [LARGE SCALE GENOMIC DNA]</scope>
    <source>
        <strain evidence="12">FD-172 SS1</strain>
    </source>
</reference>
<dbReference type="Gene3D" id="1.10.630.10">
    <property type="entry name" value="Cytochrome P450"/>
    <property type="match status" value="1"/>
</dbReference>
<accession>A0A067MQE6</accession>
<comment type="pathway">
    <text evidence="2">Secondary metabolite biosynthesis.</text>
</comment>
<feature type="binding site" description="axial binding residue" evidence="9">
    <location>
        <position position="434"/>
    </location>
    <ligand>
        <name>heme</name>
        <dbReference type="ChEBI" id="CHEBI:30413"/>
    </ligand>
    <ligandPart>
        <name>Fe</name>
        <dbReference type="ChEBI" id="CHEBI:18248"/>
    </ligandPart>
</feature>
<dbReference type="OrthoDB" id="3255500at2759"/>
<evidence type="ECO:0000256" key="2">
    <source>
        <dbReference type="ARBA" id="ARBA00005179"/>
    </source>
</evidence>
<evidence type="ECO:0000313" key="11">
    <source>
        <dbReference type="EMBL" id="KDQ17958.1"/>
    </source>
</evidence>
<keyword evidence="12" id="KW-1185">Reference proteome</keyword>
<proteinExistence type="inferred from homology"/>
<keyword evidence="5 9" id="KW-0479">Metal-binding</keyword>
<keyword evidence="7 9" id="KW-0408">Iron</keyword>
<dbReference type="HOGENOM" id="CLU_001570_2_3_1"/>
<dbReference type="InterPro" id="IPR017972">
    <property type="entry name" value="Cyt_P450_CS"/>
</dbReference>
<evidence type="ECO:0000256" key="8">
    <source>
        <dbReference type="ARBA" id="ARBA00023033"/>
    </source>
</evidence>
<comment type="cofactor">
    <cofactor evidence="1 9">
        <name>heme</name>
        <dbReference type="ChEBI" id="CHEBI:30413"/>
    </cofactor>
</comment>
<dbReference type="GO" id="GO:0004497">
    <property type="term" value="F:monooxygenase activity"/>
    <property type="evidence" value="ECO:0007669"/>
    <property type="project" value="UniProtKB-KW"/>
</dbReference>
<evidence type="ECO:0000313" key="12">
    <source>
        <dbReference type="Proteomes" id="UP000027195"/>
    </source>
</evidence>
<dbReference type="PANTHER" id="PTHR46300">
    <property type="entry name" value="P450, PUTATIVE (EUROFUNG)-RELATED-RELATED"/>
    <property type="match status" value="1"/>
</dbReference>
<dbReference type="STRING" id="930990.A0A067MQE6"/>
<dbReference type="PRINTS" id="PR00463">
    <property type="entry name" value="EP450I"/>
</dbReference>
<evidence type="ECO:0008006" key="13">
    <source>
        <dbReference type="Google" id="ProtNLM"/>
    </source>
</evidence>
<dbReference type="InterPro" id="IPR001128">
    <property type="entry name" value="Cyt_P450"/>
</dbReference>
<dbReference type="Proteomes" id="UP000027195">
    <property type="component" value="Unassembled WGS sequence"/>
</dbReference>
<dbReference type="EMBL" id="KL198022">
    <property type="protein sequence ID" value="KDQ17958.1"/>
    <property type="molecule type" value="Genomic_DNA"/>
</dbReference>
<dbReference type="GO" id="GO:0016705">
    <property type="term" value="F:oxidoreductase activity, acting on paired donors, with incorporation or reduction of molecular oxygen"/>
    <property type="evidence" value="ECO:0007669"/>
    <property type="project" value="InterPro"/>
</dbReference>
<dbReference type="PANTHER" id="PTHR46300:SF7">
    <property type="entry name" value="P450, PUTATIVE (EUROFUNG)-RELATED"/>
    <property type="match status" value="1"/>
</dbReference>
<evidence type="ECO:0000256" key="9">
    <source>
        <dbReference type="PIRSR" id="PIRSR602401-1"/>
    </source>
</evidence>
<dbReference type="SUPFAM" id="SSF48264">
    <property type="entry name" value="Cytochrome P450"/>
    <property type="match status" value="1"/>
</dbReference>
<evidence type="ECO:0000256" key="10">
    <source>
        <dbReference type="RuleBase" id="RU000461"/>
    </source>
</evidence>
<dbReference type="CDD" id="cd11065">
    <property type="entry name" value="CYP64-like"/>
    <property type="match status" value="1"/>
</dbReference>
<dbReference type="InParanoid" id="A0A067MQE6"/>
<sequence>MFDQFHVAVVLLGILLTALVYRRFQSIKSNPRRLPLPPGPKPDPIIGNARHFPVNTPWITFTEWKKTYGDMIYMNALGTGMVIINSYEVSCDLMEKRAIYADRPSMPFLGEMVGLNRTALVAGYNDLWRRHRTIMHAPMQRPAIETYWIEQQNVARSFLGTLLDKPKDFYSNLKLMSGKLIISITYGIQVESSEDPYIINAESTRAMVKYLSPTSALVNVFPIMRYIPSWFPGAKFKREAARLREVADNMVGRPFERVKADLAAGVAVPSLTTQLLESPIADEEDIKWATGTLYGAGADGIASILALFVLAMTLHPKVQKKAQEEIDRVIGKNRLPTFEDRDSLPYLECILKEIYRWYPISPLGTPRRVTEDDYYNGYWIPAGSTVYGNNWAMSRDERMYKDGDRFSPERFEGIGAEKILDPRTFIFGFGRRSCPGVHFVDATLYISMAYILAGFNISKAKDANGNEITPEIIHTSEMITRVNDFPCSIQPRSPQVVDLIRD</sequence>
<comment type="similarity">
    <text evidence="3 10">Belongs to the cytochrome P450 family.</text>
</comment>
<dbReference type="Pfam" id="PF00067">
    <property type="entry name" value="p450"/>
    <property type="match status" value="1"/>
</dbReference>
<name>A0A067MQE6_BOTB1</name>
<gene>
    <name evidence="11" type="ORF">BOTBODRAFT_29276</name>
</gene>
<evidence type="ECO:0000256" key="3">
    <source>
        <dbReference type="ARBA" id="ARBA00010617"/>
    </source>
</evidence>
<evidence type="ECO:0000256" key="1">
    <source>
        <dbReference type="ARBA" id="ARBA00001971"/>
    </source>
</evidence>
<evidence type="ECO:0000256" key="6">
    <source>
        <dbReference type="ARBA" id="ARBA00023002"/>
    </source>
</evidence>
<dbReference type="PROSITE" id="PS00086">
    <property type="entry name" value="CYTOCHROME_P450"/>
    <property type="match status" value="1"/>
</dbReference>
<keyword evidence="8 10" id="KW-0503">Monooxygenase</keyword>
<protein>
    <recommendedName>
        <fullName evidence="13">Cytochrome P450</fullName>
    </recommendedName>
</protein>
<dbReference type="InterPro" id="IPR002401">
    <property type="entry name" value="Cyt_P450_E_grp-I"/>
</dbReference>
<evidence type="ECO:0000256" key="4">
    <source>
        <dbReference type="ARBA" id="ARBA00022617"/>
    </source>
</evidence>
<evidence type="ECO:0000256" key="7">
    <source>
        <dbReference type="ARBA" id="ARBA00023004"/>
    </source>
</evidence>
<evidence type="ECO:0000256" key="5">
    <source>
        <dbReference type="ARBA" id="ARBA00022723"/>
    </source>
</evidence>
<organism evidence="11 12">
    <name type="scientific">Botryobasidium botryosum (strain FD-172 SS1)</name>
    <dbReference type="NCBI Taxonomy" id="930990"/>
    <lineage>
        <taxon>Eukaryota</taxon>
        <taxon>Fungi</taxon>
        <taxon>Dikarya</taxon>
        <taxon>Basidiomycota</taxon>
        <taxon>Agaricomycotina</taxon>
        <taxon>Agaricomycetes</taxon>
        <taxon>Cantharellales</taxon>
        <taxon>Botryobasidiaceae</taxon>
        <taxon>Botryobasidium</taxon>
    </lineage>
</organism>
<dbReference type="InterPro" id="IPR050364">
    <property type="entry name" value="Cytochrome_P450_fung"/>
</dbReference>
<keyword evidence="6 10" id="KW-0560">Oxidoreductase</keyword>
<dbReference type="GO" id="GO:0005506">
    <property type="term" value="F:iron ion binding"/>
    <property type="evidence" value="ECO:0007669"/>
    <property type="project" value="InterPro"/>
</dbReference>
<dbReference type="AlphaFoldDB" id="A0A067MQE6"/>
<dbReference type="GO" id="GO:0020037">
    <property type="term" value="F:heme binding"/>
    <property type="evidence" value="ECO:0007669"/>
    <property type="project" value="InterPro"/>
</dbReference>